<keyword evidence="1" id="KW-1133">Transmembrane helix</keyword>
<evidence type="ECO:0000256" key="1">
    <source>
        <dbReference type="SAM" id="Phobius"/>
    </source>
</evidence>
<dbReference type="Pfam" id="PF07009">
    <property type="entry name" value="NusG_II"/>
    <property type="match status" value="1"/>
</dbReference>
<gene>
    <name evidence="2" type="ORF">SAMN02983006_02741</name>
</gene>
<dbReference type="OrthoDB" id="47603at2"/>
<organism evidence="2 3">
    <name type="scientific">Halanaerobium salsuginis</name>
    <dbReference type="NCBI Taxonomy" id="29563"/>
    <lineage>
        <taxon>Bacteria</taxon>
        <taxon>Bacillati</taxon>
        <taxon>Bacillota</taxon>
        <taxon>Clostridia</taxon>
        <taxon>Halanaerobiales</taxon>
        <taxon>Halanaerobiaceae</taxon>
        <taxon>Halanaerobium</taxon>
    </lineage>
</organism>
<protein>
    <recommendedName>
        <fullName evidence="4">NusG domain-containing protein</fullName>
    </recommendedName>
</protein>
<evidence type="ECO:0000313" key="3">
    <source>
        <dbReference type="Proteomes" id="UP000199006"/>
    </source>
</evidence>
<dbReference type="STRING" id="29563.SAMN02983006_02741"/>
<name>A0A1I4MXP1_9FIRM</name>
<accession>A0A1I4MXP1</accession>
<keyword evidence="1" id="KW-0812">Transmembrane</keyword>
<proteinExistence type="predicted"/>
<dbReference type="Proteomes" id="UP000199006">
    <property type="component" value="Unassembled WGS sequence"/>
</dbReference>
<keyword evidence="3" id="KW-1185">Reference proteome</keyword>
<evidence type="ECO:0000313" key="2">
    <source>
        <dbReference type="EMBL" id="SFM07865.1"/>
    </source>
</evidence>
<evidence type="ECO:0008006" key="4">
    <source>
        <dbReference type="Google" id="ProtNLM"/>
    </source>
</evidence>
<dbReference type="Gene3D" id="2.60.320.10">
    <property type="entry name" value="N-utilization substance G protein NusG, insert domain"/>
    <property type="match status" value="1"/>
</dbReference>
<dbReference type="AlphaFoldDB" id="A0A1I4MXP1"/>
<feature type="transmembrane region" description="Helical" evidence="1">
    <location>
        <begin position="14"/>
        <end position="34"/>
    </location>
</feature>
<dbReference type="RefSeq" id="WP_089862727.1">
    <property type="nucleotide sequence ID" value="NZ_FOTI01000062.1"/>
</dbReference>
<sequence>MDIFKLLTSYDKTLIIAIILISIAAIISYPHLIINNNNYAKYAVIKINNQKIARYRLTKQQQIAEFSFKVQEKEYSGQLEIAENKVRLHRLPEKIVPRAIHANMGWIEESYQMIVALPIKLTVEIETEQKNHPAQLDGVVY</sequence>
<dbReference type="EMBL" id="FOTI01000062">
    <property type="protein sequence ID" value="SFM07865.1"/>
    <property type="molecule type" value="Genomic_DNA"/>
</dbReference>
<keyword evidence="1" id="KW-0472">Membrane</keyword>
<dbReference type="InterPro" id="IPR038690">
    <property type="entry name" value="NusG_2_sf"/>
</dbReference>
<reference evidence="2 3" key="1">
    <citation type="submission" date="2016-10" db="EMBL/GenBank/DDBJ databases">
        <authorList>
            <person name="de Groot N.N."/>
        </authorList>
    </citation>
    <scope>NUCLEOTIDE SEQUENCE [LARGE SCALE GENOMIC DNA]</scope>
    <source>
        <strain evidence="2 3">ATCC 51327</strain>
    </source>
</reference>